<dbReference type="NCBIfam" id="TIGR00368">
    <property type="entry name" value="YifB family Mg chelatase-like AAA ATPase"/>
    <property type="match status" value="1"/>
</dbReference>
<reference evidence="5 6" key="1">
    <citation type="journal article" date="2010" name="J. Bacteriol.">
        <title>Genome sequence of the oligotrophic marine Gammaproteobacterium HTCC2143, isolated from the Oregon Coast.</title>
        <authorList>
            <person name="Oh H.M."/>
            <person name="Kang I."/>
            <person name="Ferriera S."/>
            <person name="Giovannoni S.J."/>
            <person name="Cho J.C."/>
        </authorList>
    </citation>
    <scope>NUCLEOTIDE SEQUENCE [LARGE SCALE GENOMIC DNA]</scope>
    <source>
        <strain evidence="5 6">HTCC2143</strain>
    </source>
</reference>
<keyword evidence="2" id="KW-0547">Nucleotide-binding</keyword>
<dbReference type="InterPro" id="IPR003593">
    <property type="entry name" value="AAA+_ATPase"/>
</dbReference>
<dbReference type="GO" id="GO:0005524">
    <property type="term" value="F:ATP binding"/>
    <property type="evidence" value="ECO:0007669"/>
    <property type="project" value="UniProtKB-KW"/>
</dbReference>
<accession>A0Y9D1</accession>
<dbReference type="eggNOG" id="COG0606">
    <property type="taxonomic scope" value="Bacteria"/>
</dbReference>
<dbReference type="AlphaFoldDB" id="A0Y9D1"/>
<dbReference type="Gene3D" id="3.40.50.300">
    <property type="entry name" value="P-loop containing nucleotide triphosphate hydrolases"/>
    <property type="match status" value="1"/>
</dbReference>
<dbReference type="Pfam" id="PF01078">
    <property type="entry name" value="Mg_chelatase"/>
    <property type="match status" value="1"/>
</dbReference>
<name>A0Y9D1_9GAMM</name>
<dbReference type="EMBL" id="AAVT01000001">
    <property type="protein sequence ID" value="EAW32735.1"/>
    <property type="molecule type" value="Genomic_DNA"/>
</dbReference>
<dbReference type="InterPro" id="IPR045006">
    <property type="entry name" value="CHLI-like"/>
</dbReference>
<organism evidence="5 6">
    <name type="scientific">marine gamma proteobacterium HTCC2143</name>
    <dbReference type="NCBI Taxonomy" id="247633"/>
    <lineage>
        <taxon>Bacteria</taxon>
        <taxon>Pseudomonadati</taxon>
        <taxon>Pseudomonadota</taxon>
        <taxon>Gammaproteobacteria</taxon>
        <taxon>Cellvibrionales</taxon>
        <taxon>Spongiibacteraceae</taxon>
        <taxon>BD1-7 clade</taxon>
    </lineage>
</organism>
<dbReference type="GO" id="GO:0003677">
    <property type="term" value="F:DNA binding"/>
    <property type="evidence" value="ECO:0007669"/>
    <property type="project" value="InterPro"/>
</dbReference>
<gene>
    <name evidence="5" type="ORF">GP2143_15806</name>
</gene>
<dbReference type="InterPro" id="IPR020568">
    <property type="entry name" value="Ribosomal_Su5_D2-typ_SF"/>
</dbReference>
<evidence type="ECO:0000313" key="5">
    <source>
        <dbReference type="EMBL" id="EAW32735.1"/>
    </source>
</evidence>
<evidence type="ECO:0000256" key="2">
    <source>
        <dbReference type="ARBA" id="ARBA00022741"/>
    </source>
</evidence>
<protein>
    <submittedName>
        <fullName evidence="5">Mg chelatase-related protein</fullName>
    </submittedName>
</protein>
<dbReference type="SMART" id="SM00382">
    <property type="entry name" value="AAA"/>
    <property type="match status" value="1"/>
</dbReference>
<dbReference type="InterPro" id="IPR000523">
    <property type="entry name" value="Mg_chelatse_chII-like_cat_dom"/>
</dbReference>
<sequence>MSLATVYTRASCGIDSPLVRVEVHLSNGLPALSIVGMAKTAVKESKDRVRSAILNSYFEFPSRRITINLAPADLPKDGGCFDLPIALGILAASGQIPPESLARFEFLGELGLTGELRGVHGALPAAVSCAAARRSLIVPPENVDEATLCGEAVIFAPSTLLQLSAHLHQRQELALQSSSTGDLDCSHYPDLDDVRGQQQAKRALEIAASGCHNLIFCGPPGTGKTMLASRLAGILPALTEQESLEVATVYSISNHSGFRHFQQRPFRNPHHTASAVALVGGGSNPKPGEVSLAHHGVLFLDELPEFKRSVLEVLREPLESGEIVISRANQQVTFPAKFQLIAAMNPCACGYFGDLKRRCRCTPDQLRRYRDQVSGPLLDRIDIQINVNRLPAAMINHNHTAEETSSEVRQRVARCRQLQQRRTGKTNGQMTNKETEKHCILTVTDQQLLNQAVDKLQLSARAYHRILRVARTIADMDHAKDINQQHVTEAIAYRALDKENI</sequence>
<dbReference type="InterPro" id="IPR014721">
    <property type="entry name" value="Ribsml_uS5_D2-typ_fold_subgr"/>
</dbReference>
<dbReference type="InterPro" id="IPR001208">
    <property type="entry name" value="MCM_dom"/>
</dbReference>
<dbReference type="CDD" id="cd00009">
    <property type="entry name" value="AAA"/>
    <property type="match status" value="1"/>
</dbReference>
<dbReference type="InterPro" id="IPR027417">
    <property type="entry name" value="P-loop_NTPase"/>
</dbReference>
<dbReference type="Pfam" id="PF13541">
    <property type="entry name" value="ChlI"/>
    <property type="match status" value="1"/>
</dbReference>
<dbReference type="NCBIfam" id="NF007365">
    <property type="entry name" value="PRK09862.1"/>
    <property type="match status" value="1"/>
</dbReference>
<evidence type="ECO:0000313" key="6">
    <source>
        <dbReference type="Proteomes" id="UP000004931"/>
    </source>
</evidence>
<proteinExistence type="inferred from homology"/>
<dbReference type="Pfam" id="PF13335">
    <property type="entry name" value="Mg_chelatase_C"/>
    <property type="match status" value="1"/>
</dbReference>
<dbReference type="PANTHER" id="PTHR32039">
    <property type="entry name" value="MAGNESIUM-CHELATASE SUBUNIT CHLI"/>
    <property type="match status" value="1"/>
</dbReference>
<dbReference type="Gene3D" id="3.30.230.10">
    <property type="match status" value="1"/>
</dbReference>
<comment type="similarity">
    <text evidence="1">Belongs to the Mg-chelatase subunits D/I family. ComM subfamily.</text>
</comment>
<dbReference type="SUPFAM" id="SSF54211">
    <property type="entry name" value="Ribosomal protein S5 domain 2-like"/>
    <property type="match status" value="1"/>
</dbReference>
<dbReference type="OrthoDB" id="9813147at2"/>
<evidence type="ECO:0000256" key="1">
    <source>
        <dbReference type="ARBA" id="ARBA00006354"/>
    </source>
</evidence>
<dbReference type="PRINTS" id="PR01657">
    <property type="entry name" value="MCMFAMILY"/>
</dbReference>
<feature type="domain" description="AAA+ ATPase" evidence="4">
    <location>
        <begin position="210"/>
        <end position="391"/>
    </location>
</feature>
<dbReference type="InterPro" id="IPR025158">
    <property type="entry name" value="Mg_chelat-rel_C"/>
</dbReference>
<dbReference type="SUPFAM" id="SSF52540">
    <property type="entry name" value="P-loop containing nucleoside triphosphate hydrolases"/>
    <property type="match status" value="1"/>
</dbReference>
<dbReference type="InterPro" id="IPR004482">
    <property type="entry name" value="Mg_chelat-rel"/>
</dbReference>
<evidence type="ECO:0000259" key="4">
    <source>
        <dbReference type="SMART" id="SM00382"/>
    </source>
</evidence>
<keyword evidence="6" id="KW-1185">Reference proteome</keyword>
<dbReference type="PANTHER" id="PTHR32039:SF7">
    <property type="entry name" value="COMPETENCE PROTEIN COMM"/>
    <property type="match status" value="1"/>
</dbReference>
<dbReference type="STRING" id="247633.GP2143_15806"/>
<evidence type="ECO:0000256" key="3">
    <source>
        <dbReference type="ARBA" id="ARBA00022840"/>
    </source>
</evidence>
<dbReference type="Proteomes" id="UP000004931">
    <property type="component" value="Unassembled WGS sequence"/>
</dbReference>
<keyword evidence="3" id="KW-0067">ATP-binding</keyword>
<comment type="caution">
    <text evidence="5">The sequence shown here is derived from an EMBL/GenBank/DDBJ whole genome shotgun (WGS) entry which is preliminary data.</text>
</comment>